<gene>
    <name evidence="2" type="ORF">B9G79_17530</name>
</gene>
<protein>
    <submittedName>
        <fullName evidence="2">Mannose-1-phosphate guanyltransferase</fullName>
    </submittedName>
</protein>
<accession>A0A1Z3NCR5</accession>
<organism evidence="2 3">
    <name type="scientific">Bdellovibrio bacteriovorus</name>
    <dbReference type="NCBI Taxonomy" id="959"/>
    <lineage>
        <taxon>Bacteria</taxon>
        <taxon>Pseudomonadati</taxon>
        <taxon>Bdellovibrionota</taxon>
        <taxon>Bdellovibrionia</taxon>
        <taxon>Bdellovibrionales</taxon>
        <taxon>Pseudobdellovibrionaceae</taxon>
        <taxon>Bdellovibrio</taxon>
    </lineage>
</organism>
<dbReference type="Pfam" id="PF00483">
    <property type="entry name" value="NTP_transferase"/>
    <property type="match status" value="1"/>
</dbReference>
<evidence type="ECO:0000313" key="2">
    <source>
        <dbReference type="EMBL" id="ASD65241.1"/>
    </source>
</evidence>
<dbReference type="OrthoDB" id="9788272at2"/>
<dbReference type="SUPFAM" id="SSF53448">
    <property type="entry name" value="Nucleotide-diphospho-sugar transferases"/>
    <property type="match status" value="1"/>
</dbReference>
<name>A0A1Z3NCR5_BDEBC</name>
<evidence type="ECO:0000313" key="3">
    <source>
        <dbReference type="Proteomes" id="UP000197003"/>
    </source>
</evidence>
<dbReference type="PANTHER" id="PTHR22572">
    <property type="entry name" value="SUGAR-1-PHOSPHATE GUANYL TRANSFERASE"/>
    <property type="match status" value="1"/>
</dbReference>
<evidence type="ECO:0000259" key="1">
    <source>
        <dbReference type="Pfam" id="PF00483"/>
    </source>
</evidence>
<dbReference type="AlphaFoldDB" id="A0A1Z3NCR5"/>
<dbReference type="GO" id="GO:0016740">
    <property type="term" value="F:transferase activity"/>
    <property type="evidence" value="ECO:0007669"/>
    <property type="project" value="UniProtKB-KW"/>
</dbReference>
<feature type="domain" description="Nucleotidyl transferase" evidence="1">
    <location>
        <begin position="4"/>
        <end position="238"/>
    </location>
</feature>
<reference evidence="2 3" key="1">
    <citation type="submission" date="2017-04" db="EMBL/GenBank/DDBJ databases">
        <title>Whole genome sequence of Bdellovibrio bacteriovorus strain SSB218315.</title>
        <authorList>
            <person name="Oyedara O."/>
            <person name="Rodriguez-Perez M.A."/>
        </authorList>
    </citation>
    <scope>NUCLEOTIDE SEQUENCE [LARGE SCALE GENOMIC DNA]</scope>
    <source>
        <strain evidence="2 3">SSB218315</strain>
    </source>
</reference>
<dbReference type="RefSeq" id="WP_088566635.1">
    <property type="nucleotide sequence ID" value="NZ_CP020946.1"/>
</dbReference>
<dbReference type="Gene3D" id="3.90.550.10">
    <property type="entry name" value="Spore Coat Polysaccharide Biosynthesis Protein SpsA, Chain A"/>
    <property type="match status" value="1"/>
</dbReference>
<keyword evidence="2" id="KW-0808">Transferase</keyword>
<dbReference type="InterPro" id="IPR005835">
    <property type="entry name" value="NTP_transferase_dom"/>
</dbReference>
<dbReference type="Proteomes" id="UP000197003">
    <property type="component" value="Chromosome"/>
</dbReference>
<proteinExistence type="predicted"/>
<sequence>MNVMLLAAGEGTRLRPYTLTLPKPAIPFVTVPLAGHSLSFLGNLAINKLVVNTYHLPGEIHHLFHSLRHHAKSLHFSDEVGQILGSGGGLGKARDHFMGDDSFVMMNADEIILPKEADIMKKAITHHRHQRSLATLMVMDHPDVGTKFGGVWTDAHNRVLGFGKTPIAGAVKAWHFVGVQILSDKVFDFIPAQGESNILYDALTTAIKKGLSVEAYPFECTWFETGNPTDFLEASEKCLHYLAGPATYQKAILEGTLKRYSKEETVLASTDGGYSLVSKSAFLGHSRIHKTFCAGPGAIVENGCELTNVIVGANARVPAGTNAKDTLFL</sequence>
<dbReference type="EMBL" id="CP020946">
    <property type="protein sequence ID" value="ASD65241.1"/>
    <property type="molecule type" value="Genomic_DNA"/>
</dbReference>
<dbReference type="InterPro" id="IPR029044">
    <property type="entry name" value="Nucleotide-diphossugar_trans"/>
</dbReference>
<dbReference type="InterPro" id="IPR050486">
    <property type="entry name" value="Mannose-1P_guanyltransferase"/>
</dbReference>